<accession>A0A367EJM0</accession>
<dbReference type="InterPro" id="IPR046480">
    <property type="entry name" value="DUF6573"/>
</dbReference>
<evidence type="ECO:0000313" key="2">
    <source>
        <dbReference type="Proteomes" id="UP000253094"/>
    </source>
</evidence>
<keyword evidence="2" id="KW-1185">Reference proteome</keyword>
<sequence length="121" mass="13144">MYSRAHALADGELVDVTANSPFRWHTALTRAVWEDCVSWSEADSARKRGAALQDERGRLHDVLTMAKLAAAATSGDRATFEVARVPRAGRGTRPRLVTLVLHIGPGDDPAPVITIMQPQES</sequence>
<reference evidence="1 2" key="1">
    <citation type="submission" date="2018-06" db="EMBL/GenBank/DDBJ databases">
        <title>Sphaerisporangium craniellae sp. nov., isolated from a marine sponge in the South China Sea.</title>
        <authorList>
            <person name="Li L."/>
        </authorList>
    </citation>
    <scope>NUCLEOTIDE SEQUENCE [LARGE SCALE GENOMIC DNA]</scope>
    <source>
        <strain evidence="1 2">CCTCC AA 208026</strain>
    </source>
</reference>
<dbReference type="Pfam" id="PF20213">
    <property type="entry name" value="DUF6573"/>
    <property type="match status" value="1"/>
</dbReference>
<dbReference type="AlphaFoldDB" id="A0A367EJM0"/>
<dbReference type="Proteomes" id="UP000253094">
    <property type="component" value="Unassembled WGS sequence"/>
</dbReference>
<organism evidence="1 2">
    <name type="scientific">Sphaerisporangium album</name>
    <dbReference type="NCBI Taxonomy" id="509200"/>
    <lineage>
        <taxon>Bacteria</taxon>
        <taxon>Bacillati</taxon>
        <taxon>Actinomycetota</taxon>
        <taxon>Actinomycetes</taxon>
        <taxon>Streptosporangiales</taxon>
        <taxon>Streptosporangiaceae</taxon>
        <taxon>Sphaerisporangium</taxon>
    </lineage>
</organism>
<dbReference type="OrthoDB" id="4556966at2"/>
<comment type="caution">
    <text evidence="1">The sequence shown here is derived from an EMBL/GenBank/DDBJ whole genome shotgun (WGS) entry which is preliminary data.</text>
</comment>
<dbReference type="EMBL" id="QOIL01000038">
    <property type="protein sequence ID" value="RCG18251.1"/>
    <property type="molecule type" value="Genomic_DNA"/>
</dbReference>
<evidence type="ECO:0000313" key="1">
    <source>
        <dbReference type="EMBL" id="RCG18251.1"/>
    </source>
</evidence>
<protein>
    <submittedName>
        <fullName evidence="1">Uncharacterized protein</fullName>
    </submittedName>
</protein>
<name>A0A367EJM0_9ACTN</name>
<gene>
    <name evidence="1" type="ORF">DQ384_39340</name>
</gene>
<proteinExistence type="predicted"/>